<accession>A0A1V3JBJ0</accession>
<protein>
    <submittedName>
        <fullName evidence="1">Uncharacterized protein</fullName>
    </submittedName>
</protein>
<keyword evidence="2" id="KW-1185">Reference proteome</keyword>
<dbReference type="Proteomes" id="UP000188541">
    <property type="component" value="Unassembled WGS sequence"/>
</dbReference>
<evidence type="ECO:0000313" key="2">
    <source>
        <dbReference type="Proteomes" id="UP000188541"/>
    </source>
</evidence>
<evidence type="ECO:0000313" key="1">
    <source>
        <dbReference type="EMBL" id="OOF53586.1"/>
    </source>
</evidence>
<name>A0A1V3JBJ0_9PAST</name>
<dbReference type="STRING" id="1908266.BKK55_11130"/>
<dbReference type="RefSeq" id="WP_077551757.1">
    <property type="nucleotide sequence ID" value="NZ_MLHO01000061.1"/>
</dbReference>
<dbReference type="OrthoDB" id="6873607at2"/>
<gene>
    <name evidence="1" type="ORF">BKK55_11130</name>
</gene>
<reference evidence="1 2" key="1">
    <citation type="submission" date="2016-10" db="EMBL/GenBank/DDBJ databases">
        <title>Rodentibacter gen. nov. and new species.</title>
        <authorList>
            <person name="Christensen H."/>
        </authorList>
    </citation>
    <scope>NUCLEOTIDE SEQUENCE [LARGE SCALE GENOMIC DNA]</scope>
    <source>
        <strain evidence="1 2">1996246016</strain>
    </source>
</reference>
<dbReference type="AlphaFoldDB" id="A0A1V3JBJ0"/>
<proteinExistence type="predicted"/>
<dbReference type="EMBL" id="MLHO01000061">
    <property type="protein sequence ID" value="OOF53586.1"/>
    <property type="molecule type" value="Genomic_DNA"/>
</dbReference>
<organism evidence="1 2">
    <name type="scientific">Rodentibacter genomosp. 2</name>
    <dbReference type="NCBI Taxonomy" id="1908266"/>
    <lineage>
        <taxon>Bacteria</taxon>
        <taxon>Pseudomonadati</taxon>
        <taxon>Pseudomonadota</taxon>
        <taxon>Gammaproteobacteria</taxon>
        <taxon>Pasteurellales</taxon>
        <taxon>Pasteurellaceae</taxon>
        <taxon>Rodentibacter</taxon>
    </lineage>
</organism>
<sequence>MLQLQLGSILFHPKFKFNDGGERDKYLIILGMTSQKLIVAKTTSKGWRYTLEYGCQLSTHQAFFLPQNSNPILSKNTWICFDEFYELDKNELGNRIGNSELFHCGILVNEHLEYIQQCALQSDDISAHQEQIIRQSLIKHLTPTALSD</sequence>
<comment type="caution">
    <text evidence="1">The sequence shown here is derived from an EMBL/GenBank/DDBJ whole genome shotgun (WGS) entry which is preliminary data.</text>
</comment>